<dbReference type="AlphaFoldDB" id="A0A927H3C1"/>
<keyword evidence="9" id="KW-1185">Reference proteome</keyword>
<dbReference type="InterPro" id="IPR012854">
    <property type="entry name" value="Cu_amine_oxidase-like_N"/>
</dbReference>
<dbReference type="Gene3D" id="3.30.457.10">
    <property type="entry name" value="Copper amine oxidase-like, N-terminal domain"/>
    <property type="match status" value="1"/>
</dbReference>
<dbReference type="RefSeq" id="WP_190931813.1">
    <property type="nucleotide sequence ID" value="NZ_JACXJA010000054.1"/>
</dbReference>
<dbReference type="InterPro" id="IPR000064">
    <property type="entry name" value="NLP_P60_dom"/>
</dbReference>
<comment type="caution">
    <text evidence="8">The sequence shown here is derived from an EMBL/GenBank/DDBJ whole genome shotgun (WGS) entry which is preliminary data.</text>
</comment>
<dbReference type="EMBL" id="JACXJA010000054">
    <property type="protein sequence ID" value="MBD2866192.1"/>
    <property type="molecule type" value="Genomic_DNA"/>
</dbReference>
<feature type="region of interest" description="Disordered" evidence="5">
    <location>
        <begin position="181"/>
        <end position="211"/>
    </location>
</feature>
<keyword evidence="3" id="KW-0378">Hydrolase</keyword>
<evidence type="ECO:0000256" key="2">
    <source>
        <dbReference type="ARBA" id="ARBA00022670"/>
    </source>
</evidence>
<evidence type="ECO:0000256" key="1">
    <source>
        <dbReference type="ARBA" id="ARBA00007074"/>
    </source>
</evidence>
<feature type="domain" description="NlpC/P60" evidence="7">
    <location>
        <begin position="238"/>
        <end position="369"/>
    </location>
</feature>
<dbReference type="InterPro" id="IPR051202">
    <property type="entry name" value="Peptidase_C40"/>
</dbReference>
<keyword evidence="4" id="KW-0788">Thiol protease</keyword>
<feature type="compositionally biased region" description="Acidic residues" evidence="5">
    <location>
        <begin position="186"/>
        <end position="198"/>
    </location>
</feature>
<dbReference type="Gene3D" id="3.90.1720.10">
    <property type="entry name" value="endopeptidase domain like (from Nostoc punctiforme)"/>
    <property type="match status" value="1"/>
</dbReference>
<dbReference type="Pfam" id="PF00877">
    <property type="entry name" value="NLPC_P60"/>
    <property type="match status" value="1"/>
</dbReference>
<dbReference type="InterPro" id="IPR036582">
    <property type="entry name" value="Mao_N_sf"/>
</dbReference>
<evidence type="ECO:0000256" key="6">
    <source>
        <dbReference type="SAM" id="SignalP"/>
    </source>
</evidence>
<dbReference type="GO" id="GO:0008234">
    <property type="term" value="F:cysteine-type peptidase activity"/>
    <property type="evidence" value="ECO:0007669"/>
    <property type="project" value="UniProtKB-KW"/>
</dbReference>
<dbReference type="PROSITE" id="PS51935">
    <property type="entry name" value="NLPC_P60"/>
    <property type="match status" value="1"/>
</dbReference>
<dbReference type="SUPFAM" id="SSF55383">
    <property type="entry name" value="Copper amine oxidase, domain N"/>
    <property type="match status" value="1"/>
</dbReference>
<evidence type="ECO:0000256" key="5">
    <source>
        <dbReference type="SAM" id="MobiDB-lite"/>
    </source>
</evidence>
<organism evidence="8 9">
    <name type="scientific">Paenibacillus oceani</name>
    <dbReference type="NCBI Taxonomy" id="2772510"/>
    <lineage>
        <taxon>Bacteria</taxon>
        <taxon>Bacillati</taxon>
        <taxon>Bacillota</taxon>
        <taxon>Bacilli</taxon>
        <taxon>Bacillales</taxon>
        <taxon>Paenibacillaceae</taxon>
        <taxon>Paenibacillus</taxon>
    </lineage>
</organism>
<dbReference type="Pfam" id="PF07833">
    <property type="entry name" value="Cu_amine_oxidN1"/>
    <property type="match status" value="1"/>
</dbReference>
<dbReference type="PANTHER" id="PTHR47053">
    <property type="entry name" value="MUREIN DD-ENDOPEPTIDASE MEPH-RELATED"/>
    <property type="match status" value="1"/>
</dbReference>
<feature type="chain" id="PRO_5036804851" evidence="6">
    <location>
        <begin position="25"/>
        <end position="371"/>
    </location>
</feature>
<dbReference type="PROSITE" id="PS51257">
    <property type="entry name" value="PROKAR_LIPOPROTEIN"/>
    <property type="match status" value="1"/>
</dbReference>
<dbReference type="SUPFAM" id="SSF54001">
    <property type="entry name" value="Cysteine proteinases"/>
    <property type="match status" value="1"/>
</dbReference>
<evidence type="ECO:0000256" key="4">
    <source>
        <dbReference type="ARBA" id="ARBA00022807"/>
    </source>
</evidence>
<comment type="similarity">
    <text evidence="1">Belongs to the peptidase C40 family.</text>
</comment>
<name>A0A927H3C1_9BACL</name>
<feature type="region of interest" description="Disordered" evidence="5">
    <location>
        <begin position="24"/>
        <end position="59"/>
    </location>
</feature>
<protein>
    <submittedName>
        <fullName evidence="8">C40 family peptidase</fullName>
    </submittedName>
</protein>
<evidence type="ECO:0000313" key="8">
    <source>
        <dbReference type="EMBL" id="MBD2866192.1"/>
    </source>
</evidence>
<dbReference type="GO" id="GO:0006508">
    <property type="term" value="P:proteolysis"/>
    <property type="evidence" value="ECO:0007669"/>
    <property type="project" value="UniProtKB-KW"/>
</dbReference>
<evidence type="ECO:0000259" key="7">
    <source>
        <dbReference type="PROSITE" id="PS51935"/>
    </source>
</evidence>
<gene>
    <name evidence="8" type="ORF">IDH45_29880</name>
</gene>
<dbReference type="PANTHER" id="PTHR47053:SF1">
    <property type="entry name" value="MUREIN DD-ENDOPEPTIDASE MEPH-RELATED"/>
    <property type="match status" value="1"/>
</dbReference>
<proteinExistence type="inferred from homology"/>
<dbReference type="Proteomes" id="UP000639396">
    <property type="component" value="Unassembled WGS sequence"/>
</dbReference>
<sequence>MTKRQRKVALTVIAVTLMTTTACGMNNGGMKRQAGEARPSPEVATPSAPQTPRALSGSGVNMLNAGEAKIPIMMVEGKRVISGQTFADTLEFQWDWDPATGTLRIGDNDAVYELKGGSTQAVVEGNALTMAEAPFVSGDTLQIPLSVVEDLFRDVVSYEVRDNELAIKPNPNAVDKAILNLPPEPEGQEDEWSFADDPNDPKKKKPASAGNISSFTREALEAAVSVRGRGDAIPVQVDINTDNLISTGKRYLGVKYKFGTGPYPQTGKFDCSTFTQYLFGKEDVELPRTARAQAQKGQSVSRKMLREGDLMFFYVPGRFKTDKIVGHVGIYMGNNQMIHASPKPKDGVQITNINQPYWKKTFLSAKRLDME</sequence>
<evidence type="ECO:0000313" key="9">
    <source>
        <dbReference type="Proteomes" id="UP000639396"/>
    </source>
</evidence>
<reference evidence="8" key="1">
    <citation type="submission" date="2020-09" db="EMBL/GenBank/DDBJ databases">
        <title>A novel bacterium of genus Paenibacillus, isolated from South China Sea.</title>
        <authorList>
            <person name="Huang H."/>
            <person name="Mo K."/>
            <person name="Hu Y."/>
        </authorList>
    </citation>
    <scope>NUCLEOTIDE SEQUENCE</scope>
    <source>
        <strain evidence="8">IB182363</strain>
    </source>
</reference>
<feature type="signal peptide" evidence="6">
    <location>
        <begin position="1"/>
        <end position="24"/>
    </location>
</feature>
<keyword evidence="6" id="KW-0732">Signal</keyword>
<dbReference type="InterPro" id="IPR038765">
    <property type="entry name" value="Papain-like_cys_pep_sf"/>
</dbReference>
<accession>A0A927H3C1</accession>
<evidence type="ECO:0000256" key="3">
    <source>
        <dbReference type="ARBA" id="ARBA00022801"/>
    </source>
</evidence>
<keyword evidence="2" id="KW-0645">Protease</keyword>